<organism evidence="1 2">
    <name type="scientific">Luteimonas kalidii</name>
    <dbReference type="NCBI Taxonomy" id="3042025"/>
    <lineage>
        <taxon>Bacteria</taxon>
        <taxon>Pseudomonadati</taxon>
        <taxon>Pseudomonadota</taxon>
        <taxon>Gammaproteobacteria</taxon>
        <taxon>Lysobacterales</taxon>
        <taxon>Lysobacteraceae</taxon>
        <taxon>Luteimonas</taxon>
    </lineage>
</organism>
<sequence>MDKHGQREFRPFIPECNKVGIGRSKAYELANSGLLETTTIGRRRFVYLDSLYTLPQRLNAAASAISPSQAS</sequence>
<evidence type="ECO:0008006" key="3">
    <source>
        <dbReference type="Google" id="ProtNLM"/>
    </source>
</evidence>
<evidence type="ECO:0000313" key="2">
    <source>
        <dbReference type="Proteomes" id="UP001156873"/>
    </source>
</evidence>
<accession>A0ABT6JU76</accession>
<gene>
    <name evidence="1" type="ORF">QFW81_09940</name>
</gene>
<evidence type="ECO:0000313" key="1">
    <source>
        <dbReference type="EMBL" id="MDH5834244.1"/>
    </source>
</evidence>
<name>A0ABT6JU76_9GAMM</name>
<proteinExistence type="predicted"/>
<comment type="caution">
    <text evidence="1">The sequence shown here is derived from an EMBL/GenBank/DDBJ whole genome shotgun (WGS) entry which is preliminary data.</text>
</comment>
<dbReference type="EMBL" id="JARXRO010000016">
    <property type="protein sequence ID" value="MDH5834244.1"/>
    <property type="molecule type" value="Genomic_DNA"/>
</dbReference>
<dbReference type="RefSeq" id="WP_280578624.1">
    <property type="nucleotide sequence ID" value="NZ_JARXRO010000016.1"/>
</dbReference>
<protein>
    <recommendedName>
        <fullName evidence="3">Helix-turn-helix domain-containing protein</fullName>
    </recommendedName>
</protein>
<reference evidence="1 2" key="1">
    <citation type="submission" date="2023-04" db="EMBL/GenBank/DDBJ databases">
        <title>Luteimonas sp. M1R5S59.</title>
        <authorList>
            <person name="Sun J.-Q."/>
        </authorList>
    </citation>
    <scope>NUCLEOTIDE SEQUENCE [LARGE SCALE GENOMIC DNA]</scope>
    <source>
        <strain evidence="1 2">M1R5S59</strain>
    </source>
</reference>
<dbReference type="Proteomes" id="UP001156873">
    <property type="component" value="Unassembled WGS sequence"/>
</dbReference>
<keyword evidence="2" id="KW-1185">Reference proteome</keyword>